<dbReference type="RefSeq" id="XP_065649662.1">
    <property type="nucleotide sequence ID" value="XM_065793590.1"/>
</dbReference>
<feature type="transmembrane region" description="Helical" evidence="13">
    <location>
        <begin position="475"/>
        <end position="496"/>
    </location>
</feature>
<feature type="transmembrane region" description="Helical" evidence="13">
    <location>
        <begin position="1139"/>
        <end position="1157"/>
    </location>
</feature>
<dbReference type="EC" id="7.2.2.-" evidence="13"/>
<comment type="similarity">
    <text evidence="2 13">Belongs to the cation transport ATPase (P-type) (TC 3.A.3) family. Type V subfamily.</text>
</comment>
<evidence type="ECO:0000256" key="1">
    <source>
        <dbReference type="ARBA" id="ARBA00004141"/>
    </source>
</evidence>
<dbReference type="PANTHER" id="PTHR45630:SF8">
    <property type="entry name" value="CATION-TRANSPORTING ATPASE"/>
    <property type="match status" value="1"/>
</dbReference>
<dbReference type="InterPro" id="IPR044492">
    <property type="entry name" value="P_typ_ATPase_HD_dom"/>
</dbReference>
<dbReference type="PROSITE" id="PS00154">
    <property type="entry name" value="ATPASE_E1_E2"/>
    <property type="match status" value="1"/>
</dbReference>
<dbReference type="InterPro" id="IPR023298">
    <property type="entry name" value="ATPase_P-typ_TM_dom_sf"/>
</dbReference>
<dbReference type="SFLD" id="SFLDF00027">
    <property type="entry name" value="p-type_atpase"/>
    <property type="match status" value="1"/>
</dbReference>
<dbReference type="InterPro" id="IPR006544">
    <property type="entry name" value="P-type_TPase_V"/>
</dbReference>
<comment type="catalytic activity">
    <reaction evidence="12 13">
        <text>ATP + H2O = ADP + phosphate + H(+)</text>
        <dbReference type="Rhea" id="RHEA:13065"/>
        <dbReference type="ChEBI" id="CHEBI:15377"/>
        <dbReference type="ChEBI" id="CHEBI:15378"/>
        <dbReference type="ChEBI" id="CHEBI:30616"/>
        <dbReference type="ChEBI" id="CHEBI:43474"/>
        <dbReference type="ChEBI" id="CHEBI:456216"/>
    </reaction>
</comment>
<dbReference type="Pfam" id="PF12409">
    <property type="entry name" value="P5-ATPase"/>
    <property type="match status" value="1"/>
</dbReference>
<comment type="subcellular location">
    <subcellularLocation>
        <location evidence="1 13">Membrane</location>
        <topology evidence="1 13">Multi-pass membrane protein</topology>
    </subcellularLocation>
</comment>
<evidence type="ECO:0000256" key="7">
    <source>
        <dbReference type="ARBA" id="ARBA00022840"/>
    </source>
</evidence>
<feature type="domain" description="Cation-transporting P-type ATPase N-terminal" evidence="15">
    <location>
        <begin position="201"/>
        <end position="252"/>
    </location>
</feature>
<proteinExistence type="inferred from homology"/>
<dbReference type="NCBIfam" id="TIGR01494">
    <property type="entry name" value="ATPase_P-type"/>
    <property type="match status" value="2"/>
</dbReference>
<evidence type="ECO:0000256" key="2">
    <source>
        <dbReference type="ARBA" id="ARBA00006000"/>
    </source>
</evidence>
<feature type="transmembrane region" description="Helical" evidence="13">
    <location>
        <begin position="1097"/>
        <end position="1119"/>
    </location>
</feature>
<feature type="transmembrane region" description="Helical" evidence="13">
    <location>
        <begin position="439"/>
        <end position="463"/>
    </location>
</feature>
<dbReference type="InterPro" id="IPR018303">
    <property type="entry name" value="ATPase_P-typ_P_site"/>
</dbReference>
<dbReference type="Proteomes" id="UP001652625">
    <property type="component" value="Chromosome 03"/>
</dbReference>
<dbReference type="InterPro" id="IPR023299">
    <property type="entry name" value="ATPase_P-typ_cyto_dom_N"/>
</dbReference>
<evidence type="ECO:0000256" key="13">
    <source>
        <dbReference type="RuleBase" id="RU362082"/>
    </source>
</evidence>
<evidence type="ECO:0000259" key="15">
    <source>
        <dbReference type="Pfam" id="PF00690"/>
    </source>
</evidence>
<reference evidence="18 19" key="1">
    <citation type="submission" date="2025-05" db="UniProtKB">
        <authorList>
            <consortium name="RefSeq"/>
        </authorList>
    </citation>
    <scope>IDENTIFICATION</scope>
</reference>
<sequence length="1200" mass="135478">MVKQQSKGTRHSTEMQNACDITEIQNSNEPLLSEDPNPLETMVNLQARNNYDVNVLNAIPVHEGTEHEFSVIGYRRNIILTTIFALFGAFTGGFLYLLGYWYPIRRLKFTHDKCTLKDASSVVITTFIGKCHYVSKIKTLKSKHSDRHDKNLSAFEKHILSNSELRYFEHMFLRYYISDESDKLISIWGADNSLTFSDLRSANGLSNETAKLKLVIYNENYINIPSKPYWLVFFQLSLDPFYIFQLFSVILWITDDYVLYACLIIAMTLLSLFFNTYQTKKTLQRLRDMIAKETEIQLFQNTNSEMKNNKIITKSSRLVVPGDILIIPVNGLELPCDVVLLNGSCVVNESSLTGESIPTVKTAIDESIPSNECYNSNFHKQHTIFNGTKVIQAKNDGENEFILALVVRTGFYTLKGSLIRSIIFPKPIHFTFFRDSMRFIFCMALIAISGFIYTVVVFIKYNASSMLILKKALDLFTIIIPPALPATMSVGLLYALRRLRKQDIFCIDPNRVNVCGKIKLVVFDKTGTLTEDHLTVSGVLPVVDGNIGSLLNDPCDLDGSDILKAMATCHSLSIIDNKTSGDPIDMYMFNFVGWSLKEDNFEDFSEDSVIPSKLIPHIKTMVTPSTILSNNVSYSKNSKCLAVLKQFTFDSGLQRMSVIVKDFQENFLTAFSKGSPEKILAMCNECSIPPNINDELKKYTQVGHRVLAVAFKKLPLAFEWDDIKKIQRHEVESNLNFAGIIIFENVVKAGTYETINTLSCANIRSIMATGDNLLTASFIARELHMVLPHQKIIELSIVDGVEVYKEHLIKKSEKVEEINSENTKLMINDSYNIWSGQNKLNYVLAVTGSSYEVIHQELSHLLPKILVTGVVFARMSPEQKTMLIDDLKDLGYGVCMCGDGANDCGALKAAHAGIALSCAEASIAAPFTSKMFNISCVPSLIMEGRAALATAFGTFKYMALYSFIQFFGMLILYSVKSNYSNNQFLFVDIVLNLPLVFAMTQSNANSKLAIKRPLGRLVHPIFIGCIVAQLILLILVLLSAFFSVRAMNWYRPPSNFSNSGEIEFLSFENTAVIVVSLYEYVWLSLACFKGPPYRAPIYYNYIYGLAFFLAIGLILYVTINPIKLIKNWLTLVDLPGYEFVIGLLGIAFVSLVLVLLMERLFDSKSIKLLSDKLRRKKEPRNQYKHILKELHEYSNWPPLN</sequence>
<dbReference type="NCBIfam" id="TIGR01657">
    <property type="entry name" value="P-ATPase-V"/>
    <property type="match status" value="1"/>
</dbReference>
<dbReference type="Pfam" id="PF00122">
    <property type="entry name" value="E1-E2_ATPase"/>
    <property type="match status" value="1"/>
</dbReference>
<evidence type="ECO:0000313" key="19">
    <source>
        <dbReference type="RefSeq" id="XP_065649661.1"/>
    </source>
</evidence>
<dbReference type="Pfam" id="PF00690">
    <property type="entry name" value="Cation_ATPase_N"/>
    <property type="match status" value="1"/>
</dbReference>
<evidence type="ECO:0000256" key="9">
    <source>
        <dbReference type="ARBA" id="ARBA00022967"/>
    </source>
</evidence>
<evidence type="ECO:0000256" key="8">
    <source>
        <dbReference type="ARBA" id="ARBA00022842"/>
    </source>
</evidence>
<keyword evidence="11 13" id="KW-0472">Membrane</keyword>
<organism evidence="17 19">
    <name type="scientific">Hydra vulgaris</name>
    <name type="common">Hydra</name>
    <name type="synonym">Hydra attenuata</name>
    <dbReference type="NCBI Taxonomy" id="6087"/>
    <lineage>
        <taxon>Eukaryota</taxon>
        <taxon>Metazoa</taxon>
        <taxon>Cnidaria</taxon>
        <taxon>Hydrozoa</taxon>
        <taxon>Hydroidolina</taxon>
        <taxon>Anthoathecata</taxon>
        <taxon>Aplanulata</taxon>
        <taxon>Hydridae</taxon>
        <taxon>Hydra</taxon>
    </lineage>
</organism>
<feature type="transmembrane region" description="Helical" evidence="13">
    <location>
        <begin position="981"/>
        <end position="1000"/>
    </location>
</feature>
<feature type="domain" description="P5B-type ATPase N-terminal" evidence="16">
    <location>
        <begin position="67"/>
        <end position="176"/>
    </location>
</feature>
<feature type="domain" description="P-type ATPase A" evidence="14">
    <location>
        <begin position="304"/>
        <end position="421"/>
    </location>
</feature>
<accession>A0ABM4BKT1</accession>
<dbReference type="RefSeq" id="XP_065649660.1">
    <property type="nucleotide sequence ID" value="XM_065793588.1"/>
</dbReference>
<dbReference type="Pfam" id="PF13246">
    <property type="entry name" value="Cation_ATPase"/>
    <property type="match status" value="1"/>
</dbReference>
<dbReference type="Gene3D" id="2.70.150.10">
    <property type="entry name" value="Calcium-transporting ATPase, cytoplasmic transduction domain A"/>
    <property type="match status" value="1"/>
</dbReference>
<keyword evidence="3" id="KW-0597">Phosphoprotein</keyword>
<feature type="transmembrane region" description="Helical" evidence="13">
    <location>
        <begin position="1021"/>
        <end position="1044"/>
    </location>
</feature>
<evidence type="ECO:0000256" key="3">
    <source>
        <dbReference type="ARBA" id="ARBA00022553"/>
    </source>
</evidence>
<dbReference type="SUPFAM" id="SSF81660">
    <property type="entry name" value="Metal cation-transporting ATPase, ATP-binding domain N"/>
    <property type="match status" value="1"/>
</dbReference>
<feature type="transmembrane region" description="Helical" evidence="13">
    <location>
        <begin position="78"/>
        <end position="102"/>
    </location>
</feature>
<feature type="transmembrane region" description="Helical" evidence="13">
    <location>
        <begin position="229"/>
        <end position="251"/>
    </location>
</feature>
<evidence type="ECO:0000256" key="4">
    <source>
        <dbReference type="ARBA" id="ARBA00022692"/>
    </source>
</evidence>
<evidence type="ECO:0000256" key="5">
    <source>
        <dbReference type="ARBA" id="ARBA00022723"/>
    </source>
</evidence>
<name>A0ABM4BKT1_HYDVU</name>
<keyword evidence="7 13" id="KW-0067">ATP-binding</keyword>
<dbReference type="SUPFAM" id="SSF81653">
    <property type="entry name" value="Calcium ATPase, transduction domain A"/>
    <property type="match status" value="1"/>
</dbReference>
<evidence type="ECO:0000256" key="10">
    <source>
        <dbReference type="ARBA" id="ARBA00022989"/>
    </source>
</evidence>
<keyword evidence="8 13" id="KW-0460">Magnesium</keyword>
<dbReference type="InterPro" id="IPR036412">
    <property type="entry name" value="HAD-like_sf"/>
</dbReference>
<dbReference type="InterPro" id="IPR023214">
    <property type="entry name" value="HAD_sf"/>
</dbReference>
<dbReference type="SUPFAM" id="SSF56784">
    <property type="entry name" value="HAD-like"/>
    <property type="match status" value="1"/>
</dbReference>
<dbReference type="InterPro" id="IPR004014">
    <property type="entry name" value="ATPase_P-typ_cation-transptr_N"/>
</dbReference>
<dbReference type="InterPro" id="IPR059000">
    <property type="entry name" value="ATPase_P-type_domA"/>
</dbReference>
<evidence type="ECO:0000259" key="14">
    <source>
        <dbReference type="Pfam" id="PF00122"/>
    </source>
</evidence>
<keyword evidence="4 13" id="KW-0812">Transmembrane</keyword>
<evidence type="ECO:0000256" key="6">
    <source>
        <dbReference type="ARBA" id="ARBA00022741"/>
    </source>
</evidence>
<feature type="transmembrane region" description="Helical" evidence="13">
    <location>
        <begin position="955"/>
        <end position="975"/>
    </location>
</feature>
<keyword evidence="5 13" id="KW-0479">Metal-binding</keyword>
<dbReference type="Gene3D" id="3.40.1110.10">
    <property type="entry name" value="Calcium-transporting ATPase, cytoplasmic domain N"/>
    <property type="match status" value="1"/>
</dbReference>
<dbReference type="RefSeq" id="XP_065649661.1">
    <property type="nucleotide sequence ID" value="XM_065793589.1"/>
</dbReference>
<dbReference type="PANTHER" id="PTHR45630">
    <property type="entry name" value="CATION-TRANSPORTING ATPASE-RELATED"/>
    <property type="match status" value="1"/>
</dbReference>
<dbReference type="Gene3D" id="3.40.50.1000">
    <property type="entry name" value="HAD superfamily/HAD-like"/>
    <property type="match status" value="1"/>
</dbReference>
<keyword evidence="9 13" id="KW-1278">Translocase</keyword>
<protein>
    <recommendedName>
        <fullName evidence="13">Cation-transporting ATPase</fullName>
        <ecNumber evidence="13">7.2.2.-</ecNumber>
    </recommendedName>
</protein>
<dbReference type="InterPro" id="IPR001757">
    <property type="entry name" value="P_typ_ATPase"/>
</dbReference>
<feature type="transmembrane region" description="Helical" evidence="13">
    <location>
        <begin position="257"/>
        <end position="277"/>
    </location>
</feature>
<keyword evidence="10 13" id="KW-1133">Transmembrane helix</keyword>
<dbReference type="SFLD" id="SFLDG00002">
    <property type="entry name" value="C1.7:_P-type_atpase_like"/>
    <property type="match status" value="1"/>
</dbReference>
<evidence type="ECO:0000313" key="17">
    <source>
        <dbReference type="Proteomes" id="UP001652625"/>
    </source>
</evidence>
<dbReference type="InterPro" id="IPR047819">
    <property type="entry name" value="P5A-ATPase_N"/>
</dbReference>
<evidence type="ECO:0000313" key="18">
    <source>
        <dbReference type="RefSeq" id="XP_065649660.1"/>
    </source>
</evidence>
<dbReference type="PRINTS" id="PR00119">
    <property type="entry name" value="CATATPASE"/>
</dbReference>
<feature type="transmembrane region" description="Helical" evidence="13">
    <location>
        <begin position="1064"/>
        <end position="1085"/>
    </location>
</feature>
<evidence type="ECO:0000259" key="16">
    <source>
        <dbReference type="Pfam" id="PF12409"/>
    </source>
</evidence>
<evidence type="ECO:0000256" key="11">
    <source>
        <dbReference type="ARBA" id="ARBA00023136"/>
    </source>
</evidence>
<dbReference type="SUPFAM" id="SSF81665">
    <property type="entry name" value="Calcium ATPase, transmembrane domain M"/>
    <property type="match status" value="1"/>
</dbReference>
<dbReference type="InterPro" id="IPR008250">
    <property type="entry name" value="ATPase_P-typ_transduc_dom_A_sf"/>
</dbReference>
<gene>
    <name evidence="18 19 20" type="primary">LOC100207264</name>
</gene>
<evidence type="ECO:0000256" key="12">
    <source>
        <dbReference type="ARBA" id="ARBA00049360"/>
    </source>
</evidence>
<dbReference type="SFLD" id="SFLDS00003">
    <property type="entry name" value="Haloacid_Dehalogenase"/>
    <property type="match status" value="1"/>
</dbReference>
<dbReference type="GeneID" id="100207264"/>
<evidence type="ECO:0000313" key="20">
    <source>
        <dbReference type="RefSeq" id="XP_065649662.1"/>
    </source>
</evidence>
<keyword evidence="6 13" id="KW-0547">Nucleotide-binding</keyword>
<keyword evidence="17" id="KW-1185">Reference proteome</keyword>